<feature type="region of interest" description="Disordered" evidence="1">
    <location>
        <begin position="64"/>
        <end position="91"/>
    </location>
</feature>
<comment type="caution">
    <text evidence="2">The sequence shown here is derived from an EMBL/GenBank/DDBJ whole genome shotgun (WGS) entry which is preliminary data.</text>
</comment>
<reference evidence="3" key="1">
    <citation type="journal article" date="2019" name="Int. J. Syst. Evol. Microbiol.">
        <title>The Global Catalogue of Microorganisms (GCM) 10K type strain sequencing project: providing services to taxonomists for standard genome sequencing and annotation.</title>
        <authorList>
            <consortium name="The Broad Institute Genomics Platform"/>
            <consortium name="The Broad Institute Genome Sequencing Center for Infectious Disease"/>
            <person name="Wu L."/>
            <person name="Ma J."/>
        </authorList>
    </citation>
    <scope>NUCLEOTIDE SEQUENCE [LARGE SCALE GENOMIC DNA]</scope>
    <source>
        <strain evidence="3">JCM 4805</strain>
    </source>
</reference>
<evidence type="ECO:0000313" key="3">
    <source>
        <dbReference type="Proteomes" id="UP001500909"/>
    </source>
</evidence>
<proteinExistence type="predicted"/>
<name>A0ABP3JG43_9ACTN</name>
<organism evidence="2 3">
    <name type="scientific">Streptomyces olivaceiscleroticus</name>
    <dbReference type="NCBI Taxonomy" id="68245"/>
    <lineage>
        <taxon>Bacteria</taxon>
        <taxon>Bacillati</taxon>
        <taxon>Actinomycetota</taxon>
        <taxon>Actinomycetes</taxon>
        <taxon>Kitasatosporales</taxon>
        <taxon>Streptomycetaceae</taxon>
        <taxon>Streptomyces</taxon>
    </lineage>
</organism>
<evidence type="ECO:0000256" key="1">
    <source>
        <dbReference type="SAM" id="MobiDB-lite"/>
    </source>
</evidence>
<dbReference type="EMBL" id="BAAABY010000009">
    <property type="protein sequence ID" value="GAA0452436.1"/>
    <property type="molecule type" value="Genomic_DNA"/>
</dbReference>
<dbReference type="Proteomes" id="UP001500909">
    <property type="component" value="Unassembled WGS sequence"/>
</dbReference>
<sequence length="116" mass="12471">MIDQMLRADLDAPRKQRHTVKRIFDRLLDSVKVKSPAGEAGGVQRFLDPRPALNVRPCLGTPWTSWTARPSGERGAAGRSDKRPAASSPQVPDGGCLGCWHVSCAILGLCLVLAAL</sequence>
<accession>A0ABP3JG43</accession>
<evidence type="ECO:0000313" key="2">
    <source>
        <dbReference type="EMBL" id="GAA0452436.1"/>
    </source>
</evidence>
<protein>
    <submittedName>
        <fullName evidence="2">Uncharacterized protein</fullName>
    </submittedName>
</protein>
<gene>
    <name evidence="2" type="ORF">GCM10010361_15690</name>
</gene>
<keyword evidence="3" id="KW-1185">Reference proteome</keyword>